<evidence type="ECO:0000256" key="2">
    <source>
        <dbReference type="ARBA" id="ARBA00022670"/>
    </source>
</evidence>
<dbReference type="AlphaFoldDB" id="A0A521DI61"/>
<evidence type="ECO:0000259" key="5">
    <source>
        <dbReference type="PROSITE" id="PS51935"/>
    </source>
</evidence>
<dbReference type="Pfam" id="PF00877">
    <property type="entry name" value="NLPC_P60"/>
    <property type="match status" value="1"/>
</dbReference>
<evidence type="ECO:0000256" key="3">
    <source>
        <dbReference type="ARBA" id="ARBA00022801"/>
    </source>
</evidence>
<gene>
    <name evidence="6" type="ORF">SAMN06265221_10813</name>
</gene>
<dbReference type="GO" id="GO:0006508">
    <property type="term" value="P:proteolysis"/>
    <property type="evidence" value="ECO:0007669"/>
    <property type="project" value="UniProtKB-KW"/>
</dbReference>
<evidence type="ECO:0000256" key="1">
    <source>
        <dbReference type="ARBA" id="ARBA00007074"/>
    </source>
</evidence>
<accession>A0A521DI61</accession>
<dbReference type="Proteomes" id="UP000319014">
    <property type="component" value="Unassembled WGS sequence"/>
</dbReference>
<dbReference type="PANTHER" id="PTHR47359:SF3">
    <property type="entry name" value="NLP_P60 DOMAIN-CONTAINING PROTEIN-RELATED"/>
    <property type="match status" value="1"/>
</dbReference>
<keyword evidence="4" id="KW-0788">Thiol protease</keyword>
<organism evidence="6 7">
    <name type="scientific">Paracoccus laeviglucosivorans</name>
    <dbReference type="NCBI Taxonomy" id="1197861"/>
    <lineage>
        <taxon>Bacteria</taxon>
        <taxon>Pseudomonadati</taxon>
        <taxon>Pseudomonadota</taxon>
        <taxon>Alphaproteobacteria</taxon>
        <taxon>Rhodobacterales</taxon>
        <taxon>Paracoccaceae</taxon>
        <taxon>Paracoccus</taxon>
    </lineage>
</organism>
<dbReference type="SUPFAM" id="SSF54001">
    <property type="entry name" value="Cysteine proteinases"/>
    <property type="match status" value="1"/>
</dbReference>
<evidence type="ECO:0000313" key="6">
    <source>
        <dbReference type="EMBL" id="SMO70610.1"/>
    </source>
</evidence>
<dbReference type="OrthoDB" id="9813368at2"/>
<dbReference type="InterPro" id="IPR041382">
    <property type="entry name" value="SH3_16"/>
</dbReference>
<keyword evidence="3" id="KW-0378">Hydrolase</keyword>
<dbReference type="RefSeq" id="WP_142663149.1">
    <property type="nucleotide sequence ID" value="NZ_FXTK01000008.1"/>
</dbReference>
<sequence>MTSDRRLTPATDRIALDRLQGSLPRPAYTPGKPARLTAPLADLCCAPGGARDRQVNFGADLLVIDEHDGWSFVQAQADGYCGWLHSTALGSPEAAITHRIGVSATHIYPEPDMKTSQTGSLSLGARLSVVAMQNGFARLAQGGWVPAQHITDRPADDPAAVALTLIGTPYLWGGNSRSGIDCSGLAQGSLMACGIACPGDSDMQERAFPAVDEIRRNDLLFWRGHVAIALDDRQMIHATAFTMNVVIEPIADAVARIQAAGQGAYLGVRRPDPARRSAFP</sequence>
<dbReference type="EMBL" id="FXTK01000008">
    <property type="protein sequence ID" value="SMO70610.1"/>
    <property type="molecule type" value="Genomic_DNA"/>
</dbReference>
<reference evidence="6 7" key="1">
    <citation type="submission" date="2017-05" db="EMBL/GenBank/DDBJ databases">
        <authorList>
            <person name="Varghese N."/>
            <person name="Submissions S."/>
        </authorList>
    </citation>
    <scope>NUCLEOTIDE SEQUENCE [LARGE SCALE GENOMIC DNA]</scope>
    <source>
        <strain evidence="6 7">DSM 100094</strain>
    </source>
</reference>
<keyword evidence="2" id="KW-0645">Protease</keyword>
<comment type="similarity">
    <text evidence="1">Belongs to the peptidase C40 family.</text>
</comment>
<dbReference type="InterPro" id="IPR000064">
    <property type="entry name" value="NLP_P60_dom"/>
</dbReference>
<feature type="domain" description="NlpC/P60" evidence="5">
    <location>
        <begin position="152"/>
        <end position="272"/>
    </location>
</feature>
<dbReference type="PANTHER" id="PTHR47359">
    <property type="entry name" value="PEPTIDOGLYCAN DL-ENDOPEPTIDASE CWLO"/>
    <property type="match status" value="1"/>
</dbReference>
<evidence type="ECO:0000313" key="7">
    <source>
        <dbReference type="Proteomes" id="UP000319014"/>
    </source>
</evidence>
<evidence type="ECO:0000256" key="4">
    <source>
        <dbReference type="ARBA" id="ARBA00022807"/>
    </source>
</evidence>
<dbReference type="PROSITE" id="PS51935">
    <property type="entry name" value="NLPC_P60"/>
    <property type="match status" value="1"/>
</dbReference>
<name>A0A521DI61_9RHOB</name>
<protein>
    <submittedName>
        <fullName evidence="6">NlpC/P60 family protein</fullName>
    </submittedName>
</protein>
<dbReference type="InterPro" id="IPR051794">
    <property type="entry name" value="PG_Endopeptidase_C40"/>
</dbReference>
<dbReference type="InterPro" id="IPR038765">
    <property type="entry name" value="Papain-like_cys_pep_sf"/>
</dbReference>
<dbReference type="Pfam" id="PF18348">
    <property type="entry name" value="SH3_16"/>
    <property type="match status" value="1"/>
</dbReference>
<dbReference type="GO" id="GO:0008234">
    <property type="term" value="F:cysteine-type peptidase activity"/>
    <property type="evidence" value="ECO:0007669"/>
    <property type="project" value="UniProtKB-KW"/>
</dbReference>
<proteinExistence type="inferred from homology"/>
<keyword evidence="7" id="KW-1185">Reference proteome</keyword>
<dbReference type="Gene3D" id="3.90.1720.10">
    <property type="entry name" value="endopeptidase domain like (from Nostoc punctiforme)"/>
    <property type="match status" value="1"/>
</dbReference>